<dbReference type="AlphaFoldDB" id="A0A948TIH6"/>
<dbReference type="EMBL" id="JAHLFS010000012">
    <property type="protein sequence ID" value="MBU3851244.1"/>
    <property type="molecule type" value="Genomic_DNA"/>
</dbReference>
<feature type="region of interest" description="Disordered" evidence="1">
    <location>
        <begin position="474"/>
        <end position="515"/>
    </location>
</feature>
<dbReference type="Pfam" id="PF05133">
    <property type="entry name" value="SPP1_portal"/>
    <property type="match status" value="1"/>
</dbReference>
<reference evidence="2" key="1">
    <citation type="journal article" date="2021" name="PeerJ">
        <title>Extensive microbial diversity within the chicken gut microbiome revealed by metagenomics and culture.</title>
        <authorList>
            <person name="Gilroy R."/>
            <person name="Ravi A."/>
            <person name="Getino M."/>
            <person name="Pursley I."/>
            <person name="Horton D.L."/>
            <person name="Alikhan N.F."/>
            <person name="Baker D."/>
            <person name="Gharbi K."/>
            <person name="Hall N."/>
            <person name="Watson M."/>
            <person name="Adriaenssens E.M."/>
            <person name="Foster-Nyarko E."/>
            <person name="Jarju S."/>
            <person name="Secka A."/>
            <person name="Antonio M."/>
            <person name="Oren A."/>
            <person name="Chaudhuri R.R."/>
            <person name="La Ragione R."/>
            <person name="Hildebrand F."/>
            <person name="Pallen M.J."/>
        </authorList>
    </citation>
    <scope>NUCLEOTIDE SEQUENCE</scope>
    <source>
        <strain evidence="2">F6-6636</strain>
    </source>
</reference>
<dbReference type="PIRSF" id="PIRSF011911">
    <property type="entry name" value="A118_put_portal"/>
    <property type="match status" value="1"/>
</dbReference>
<dbReference type="InterPro" id="IPR021145">
    <property type="entry name" value="Portal_protein_SPP1_Gp6-like"/>
</dbReference>
<reference evidence="2" key="2">
    <citation type="submission" date="2021-04" db="EMBL/GenBank/DDBJ databases">
        <authorList>
            <person name="Gilroy R."/>
        </authorList>
    </citation>
    <scope>NUCLEOTIDE SEQUENCE</scope>
    <source>
        <strain evidence="2">F6-6636</strain>
    </source>
</reference>
<organism evidence="2 3">
    <name type="scientific">Candidatus Paralactobacillus gallistercoris</name>
    <dbReference type="NCBI Taxonomy" id="2838724"/>
    <lineage>
        <taxon>Bacteria</taxon>
        <taxon>Bacillati</taxon>
        <taxon>Bacillota</taxon>
        <taxon>Bacilli</taxon>
        <taxon>Lactobacillales</taxon>
        <taxon>Lactobacillaceae</taxon>
        <taxon>Lactobacillus</taxon>
    </lineage>
</organism>
<protein>
    <submittedName>
        <fullName evidence="2">Phage portal protein</fullName>
    </submittedName>
</protein>
<evidence type="ECO:0000313" key="2">
    <source>
        <dbReference type="EMBL" id="MBU3851244.1"/>
    </source>
</evidence>
<dbReference type="InterPro" id="IPR006432">
    <property type="entry name" value="Phage_portal_A118-type"/>
</dbReference>
<sequence length="515" mass="58091">MPKYLARVTDDPRVKVDPRMYDIIHKSLRYYRGDEQKVKYLPSIDNDDTRKAPHMKERVFDSLNMTKRMSARLASIVFGKQAEYSFQDNAVGDYINGIFVDNQFNDLLEQNLEKGIALGGFAARPYVENNKIKIAWCDAEQFYPLKSNISSIQDAVIVSKTIMPGETQDTNTYYTLLEFHEWQNNGDYVITNELYKSDDAINVGNQVPLSDLYPDMQASTTFTGITKPLFAYFKMPGSNNKVLDSPLGLGIVPNNEHTLKNISIVHDNLLWEIKTGKRTVLVPPEYIEFDDLHRPKFNTETDAFVAINGMDNDKPQELNMDIRIQEYDQTMQFYLRELEAGCGVSAGTFSTSATAMQTATQVVSENSMTYQTRESILTMLDKFINDLCIAILEMGSTAQLFSNHQAQISDVDFDNIGLSIHHDDSVFVDANTQQDQDLKAVAGGVMSKKTFLMRNYGMSAEDAEKELTEIQSEQQTNTNNMVLDPISKALNGVESAKGKELPTDNNDAENAQEDD</sequence>
<dbReference type="Proteomes" id="UP000777303">
    <property type="component" value="Unassembled WGS sequence"/>
</dbReference>
<proteinExistence type="predicted"/>
<gene>
    <name evidence="2" type="ORF">H9901_00820</name>
</gene>
<feature type="compositionally biased region" description="Acidic residues" evidence="1">
    <location>
        <begin position="506"/>
        <end position="515"/>
    </location>
</feature>
<evidence type="ECO:0000256" key="1">
    <source>
        <dbReference type="SAM" id="MobiDB-lite"/>
    </source>
</evidence>
<dbReference type="NCBIfam" id="TIGR01542">
    <property type="entry name" value="A118_put_portal"/>
    <property type="match status" value="1"/>
</dbReference>
<comment type="caution">
    <text evidence="2">The sequence shown here is derived from an EMBL/GenBank/DDBJ whole genome shotgun (WGS) entry which is preliminary data.</text>
</comment>
<evidence type="ECO:0000313" key="3">
    <source>
        <dbReference type="Proteomes" id="UP000777303"/>
    </source>
</evidence>
<name>A0A948TIH6_9LACO</name>
<accession>A0A948TIH6</accession>